<comment type="caution">
    <text evidence="1">The sequence shown here is derived from an EMBL/GenBank/DDBJ whole genome shotgun (WGS) entry which is preliminary data.</text>
</comment>
<organism evidence="1 2">
    <name type="scientific">Paracoccus spongiarum</name>
    <dbReference type="NCBI Taxonomy" id="3064387"/>
    <lineage>
        <taxon>Bacteria</taxon>
        <taxon>Pseudomonadati</taxon>
        <taxon>Pseudomonadota</taxon>
        <taxon>Alphaproteobacteria</taxon>
        <taxon>Rhodobacterales</taxon>
        <taxon>Paracoccaceae</taxon>
        <taxon>Paracoccus</taxon>
    </lineage>
</organism>
<accession>A0ABT9JCQ4</accession>
<proteinExistence type="predicted"/>
<keyword evidence="2" id="KW-1185">Reference proteome</keyword>
<dbReference type="EMBL" id="JAVAMQ010000007">
    <property type="protein sequence ID" value="MDP5307395.1"/>
    <property type="molecule type" value="Genomic_DNA"/>
</dbReference>
<reference evidence="1 2" key="1">
    <citation type="submission" date="2023-08" db="EMBL/GenBank/DDBJ databases">
        <authorList>
            <person name="Park J.-S."/>
        </authorList>
    </citation>
    <scope>NUCLEOTIDE SEQUENCE [LARGE SCALE GENOMIC DNA]</scope>
    <source>
        <strain evidence="1 2">2205BS29-5</strain>
    </source>
</reference>
<dbReference type="Proteomes" id="UP001224997">
    <property type="component" value="Unassembled WGS sequence"/>
</dbReference>
<sequence length="61" mass="6440">MLDLSPAHLATRISAPILPTRIPLMRVDEAPAGDLVAPTPAIRGFRSCCGRANHRPRGAGP</sequence>
<name>A0ABT9JCQ4_9RHOB</name>
<protein>
    <submittedName>
        <fullName evidence="1">Uncharacterized protein</fullName>
    </submittedName>
</protein>
<dbReference type="RefSeq" id="WP_305963239.1">
    <property type="nucleotide sequence ID" value="NZ_JAVAMQ010000007.1"/>
</dbReference>
<evidence type="ECO:0000313" key="1">
    <source>
        <dbReference type="EMBL" id="MDP5307395.1"/>
    </source>
</evidence>
<evidence type="ECO:0000313" key="2">
    <source>
        <dbReference type="Proteomes" id="UP001224997"/>
    </source>
</evidence>
<gene>
    <name evidence="1" type="ORF">Q5Y72_09855</name>
</gene>